<proteinExistence type="predicted"/>
<dbReference type="AlphaFoldDB" id="A0A955I665"/>
<dbReference type="PANTHER" id="PTHR30336:SF20">
    <property type="entry name" value="DUF218 DOMAIN-CONTAINING PROTEIN"/>
    <property type="match status" value="1"/>
</dbReference>
<evidence type="ECO:0000313" key="2">
    <source>
        <dbReference type="EMBL" id="MCA9379780.1"/>
    </source>
</evidence>
<reference evidence="2" key="1">
    <citation type="submission" date="2020-04" db="EMBL/GenBank/DDBJ databases">
        <authorList>
            <person name="Zhang T."/>
        </authorList>
    </citation>
    <scope>NUCLEOTIDE SEQUENCE</scope>
    <source>
        <strain evidence="2">HKST-UBA15</strain>
    </source>
</reference>
<evidence type="ECO:0000259" key="1">
    <source>
        <dbReference type="Pfam" id="PF02698"/>
    </source>
</evidence>
<gene>
    <name evidence="2" type="ORF">KC675_01225</name>
</gene>
<evidence type="ECO:0000313" key="3">
    <source>
        <dbReference type="Proteomes" id="UP000745577"/>
    </source>
</evidence>
<dbReference type="GO" id="GO:0005886">
    <property type="term" value="C:plasma membrane"/>
    <property type="evidence" value="ECO:0007669"/>
    <property type="project" value="TreeGrafter"/>
</dbReference>
<dbReference type="InterPro" id="IPR051599">
    <property type="entry name" value="Cell_Envelope_Assoc"/>
</dbReference>
<dbReference type="Gene3D" id="3.40.50.620">
    <property type="entry name" value="HUPs"/>
    <property type="match status" value="1"/>
</dbReference>
<sequence>MNNIDLLAKKLWDYHHLNQVLESADIIFCFTSIDLSVPAYCAKLFKEKFAPRILISGGNATNLSIHDSQNIQKTDWGKDSEAEKYAEVAIENGVPEESIIMETKSSNSGENVLFSYEVLKNMNLLPKKVLLVHKPSMERRAYATFKNYWPDSSTRLIVTSAPYTYDEYVGKIVEKDLIINIMVGDIQRIINYPKLGYQIFQEIPKETEKAYIELIKLGYDKHLMKDLPITISHQTDK</sequence>
<dbReference type="PANTHER" id="PTHR30336">
    <property type="entry name" value="INNER MEMBRANE PROTEIN, PROBABLE PERMEASE"/>
    <property type="match status" value="1"/>
</dbReference>
<accession>A0A955I665</accession>
<reference evidence="2" key="2">
    <citation type="journal article" date="2021" name="Microbiome">
        <title>Successional dynamics and alternative stable states in a saline activated sludge microbial community over 9 years.</title>
        <authorList>
            <person name="Wang Y."/>
            <person name="Ye J."/>
            <person name="Ju F."/>
            <person name="Liu L."/>
            <person name="Boyd J.A."/>
            <person name="Deng Y."/>
            <person name="Parks D.H."/>
            <person name="Jiang X."/>
            <person name="Yin X."/>
            <person name="Woodcroft B.J."/>
            <person name="Tyson G.W."/>
            <person name="Hugenholtz P."/>
            <person name="Polz M.F."/>
            <person name="Zhang T."/>
        </authorList>
    </citation>
    <scope>NUCLEOTIDE SEQUENCE</scope>
    <source>
        <strain evidence="2">HKST-UBA15</strain>
    </source>
</reference>
<name>A0A955I665_9BACT</name>
<protein>
    <submittedName>
        <fullName evidence="2">YdcF family protein</fullName>
    </submittedName>
</protein>
<dbReference type="Pfam" id="PF02698">
    <property type="entry name" value="DUF218"/>
    <property type="match status" value="1"/>
</dbReference>
<comment type="caution">
    <text evidence="2">The sequence shown here is derived from an EMBL/GenBank/DDBJ whole genome shotgun (WGS) entry which is preliminary data.</text>
</comment>
<dbReference type="EMBL" id="JAGQLL010000012">
    <property type="protein sequence ID" value="MCA9379780.1"/>
    <property type="molecule type" value="Genomic_DNA"/>
</dbReference>
<dbReference type="CDD" id="cd06259">
    <property type="entry name" value="YdcF-like"/>
    <property type="match status" value="1"/>
</dbReference>
<dbReference type="InterPro" id="IPR014729">
    <property type="entry name" value="Rossmann-like_a/b/a_fold"/>
</dbReference>
<dbReference type="InterPro" id="IPR003848">
    <property type="entry name" value="DUF218"/>
</dbReference>
<dbReference type="Proteomes" id="UP000745577">
    <property type="component" value="Unassembled WGS sequence"/>
</dbReference>
<organism evidence="2 3">
    <name type="scientific">Candidatus Dojkabacteria bacterium</name>
    <dbReference type="NCBI Taxonomy" id="2099670"/>
    <lineage>
        <taxon>Bacteria</taxon>
        <taxon>Candidatus Dojkabacteria</taxon>
    </lineage>
</organism>
<feature type="domain" description="DUF218" evidence="1">
    <location>
        <begin position="40"/>
        <end position="162"/>
    </location>
</feature>